<dbReference type="InterPro" id="IPR013088">
    <property type="entry name" value="Znf_NHR/GATA"/>
</dbReference>
<dbReference type="PROSITE" id="PS51030">
    <property type="entry name" value="NUCLEAR_REC_DBD_2"/>
    <property type="match status" value="1"/>
</dbReference>
<dbReference type="Gene3D" id="3.30.50.10">
    <property type="entry name" value="Erythroid Transcription Factor GATA-1, subunit A"/>
    <property type="match status" value="1"/>
</dbReference>
<comment type="similarity">
    <text evidence="2">Belongs to the nuclear hormone receptor family.</text>
</comment>
<dbReference type="SMART" id="SM00399">
    <property type="entry name" value="ZnF_C4"/>
    <property type="match status" value="1"/>
</dbReference>
<dbReference type="SUPFAM" id="SSF57716">
    <property type="entry name" value="Glucocorticoid receptor-like (DNA-binding domain)"/>
    <property type="match status" value="1"/>
</dbReference>
<dbReference type="AlphaFoldDB" id="A0A914LJL2"/>
<protein>
    <submittedName>
        <fullName evidence="13">Nuclear receptor domain-containing protein</fullName>
    </submittedName>
</protein>
<evidence type="ECO:0000313" key="13">
    <source>
        <dbReference type="WBParaSite" id="Minc3s00582g14615"/>
    </source>
</evidence>
<dbReference type="Proteomes" id="UP000887563">
    <property type="component" value="Unplaced"/>
</dbReference>
<evidence type="ECO:0000256" key="2">
    <source>
        <dbReference type="ARBA" id="ARBA00005993"/>
    </source>
</evidence>
<dbReference type="GO" id="GO:0008270">
    <property type="term" value="F:zinc ion binding"/>
    <property type="evidence" value="ECO:0007669"/>
    <property type="project" value="UniProtKB-KW"/>
</dbReference>
<dbReference type="WBParaSite" id="Minc3s00582g14615">
    <property type="protein sequence ID" value="Minc3s00582g14615"/>
    <property type="gene ID" value="Minc3s00582g14615"/>
</dbReference>
<keyword evidence="9" id="KW-0675">Receptor</keyword>
<sequence>MFAFFQQQHQQNFQFHLQQLGESCVVCGDRASGHHYGVQSCEGCKGFFRRSIQDCKVFQCSKNGQCIIDKPNRNRCQSCRLARCIRMGMQQTHVRLEKNRKRKSDVIEQKEEIVLESMRQNMELTKEIVFAFKTVFLQQSPTTNSSQSTIKKETDTNTVFILPLNILPILNEVEGRKLLNNFMDLIGIFRELSENDKEILLTNRLPIVLTILEICSGRLNSQKNISNERIDQLKIIFCGNNNSNKTYRRSLSLEEAALLLCCALTADRSISDSVEKLHIWLWKCAQEQISERNADDENIDPMEIFVNLMSLITVF</sequence>
<keyword evidence="7" id="KW-0238">DNA-binding</keyword>
<dbReference type="InterPro" id="IPR050200">
    <property type="entry name" value="Nuclear_hormone_rcpt_NR3"/>
</dbReference>
<evidence type="ECO:0000256" key="1">
    <source>
        <dbReference type="ARBA" id="ARBA00004123"/>
    </source>
</evidence>
<evidence type="ECO:0000256" key="5">
    <source>
        <dbReference type="ARBA" id="ARBA00022833"/>
    </source>
</evidence>
<evidence type="ECO:0000256" key="8">
    <source>
        <dbReference type="ARBA" id="ARBA00023163"/>
    </source>
</evidence>
<reference evidence="13" key="1">
    <citation type="submission" date="2022-11" db="UniProtKB">
        <authorList>
            <consortium name="WormBaseParasite"/>
        </authorList>
    </citation>
    <scope>IDENTIFICATION</scope>
</reference>
<evidence type="ECO:0000256" key="7">
    <source>
        <dbReference type="ARBA" id="ARBA00023125"/>
    </source>
</evidence>
<evidence type="ECO:0000313" key="12">
    <source>
        <dbReference type="Proteomes" id="UP000887563"/>
    </source>
</evidence>
<evidence type="ECO:0000256" key="10">
    <source>
        <dbReference type="ARBA" id="ARBA00023242"/>
    </source>
</evidence>
<dbReference type="GO" id="GO:0003700">
    <property type="term" value="F:DNA-binding transcription factor activity"/>
    <property type="evidence" value="ECO:0007669"/>
    <property type="project" value="InterPro"/>
</dbReference>
<evidence type="ECO:0000256" key="3">
    <source>
        <dbReference type="ARBA" id="ARBA00022723"/>
    </source>
</evidence>
<keyword evidence="3" id="KW-0479">Metal-binding</keyword>
<comment type="subcellular location">
    <subcellularLocation>
        <location evidence="1">Nucleus</location>
    </subcellularLocation>
</comment>
<dbReference type="PRINTS" id="PR00047">
    <property type="entry name" value="STROIDFINGER"/>
</dbReference>
<keyword evidence="10" id="KW-0539">Nucleus</keyword>
<dbReference type="InterPro" id="IPR001628">
    <property type="entry name" value="Znf_hrmn_rcpt"/>
</dbReference>
<dbReference type="Pfam" id="PF00105">
    <property type="entry name" value="zf-C4"/>
    <property type="match status" value="1"/>
</dbReference>
<evidence type="ECO:0000259" key="11">
    <source>
        <dbReference type="PROSITE" id="PS51030"/>
    </source>
</evidence>
<keyword evidence="12" id="KW-1185">Reference proteome</keyword>
<keyword evidence="5" id="KW-0862">Zinc</keyword>
<proteinExistence type="inferred from homology"/>
<dbReference type="PANTHER" id="PTHR48092">
    <property type="entry name" value="KNIRPS-RELATED PROTEIN-RELATED"/>
    <property type="match status" value="1"/>
</dbReference>
<keyword evidence="4" id="KW-0863">Zinc-finger</keyword>
<evidence type="ECO:0000256" key="4">
    <source>
        <dbReference type="ARBA" id="ARBA00022771"/>
    </source>
</evidence>
<dbReference type="CDD" id="cd06916">
    <property type="entry name" value="NR_DBD_like"/>
    <property type="match status" value="1"/>
</dbReference>
<name>A0A914LJL2_MELIC</name>
<feature type="domain" description="Nuclear receptor" evidence="11">
    <location>
        <begin position="21"/>
        <end position="96"/>
    </location>
</feature>
<evidence type="ECO:0000256" key="9">
    <source>
        <dbReference type="ARBA" id="ARBA00023170"/>
    </source>
</evidence>
<dbReference type="GO" id="GO:0005634">
    <property type="term" value="C:nucleus"/>
    <property type="evidence" value="ECO:0007669"/>
    <property type="project" value="UniProtKB-SubCell"/>
</dbReference>
<dbReference type="PROSITE" id="PS00031">
    <property type="entry name" value="NUCLEAR_REC_DBD_1"/>
    <property type="match status" value="1"/>
</dbReference>
<accession>A0A914LJL2</accession>
<keyword evidence="8" id="KW-0804">Transcription</keyword>
<organism evidence="12 13">
    <name type="scientific">Meloidogyne incognita</name>
    <name type="common">Southern root-knot nematode worm</name>
    <name type="synonym">Oxyuris incognita</name>
    <dbReference type="NCBI Taxonomy" id="6306"/>
    <lineage>
        <taxon>Eukaryota</taxon>
        <taxon>Metazoa</taxon>
        <taxon>Ecdysozoa</taxon>
        <taxon>Nematoda</taxon>
        <taxon>Chromadorea</taxon>
        <taxon>Rhabditida</taxon>
        <taxon>Tylenchina</taxon>
        <taxon>Tylenchomorpha</taxon>
        <taxon>Tylenchoidea</taxon>
        <taxon>Meloidogynidae</taxon>
        <taxon>Meloidogyninae</taxon>
        <taxon>Meloidogyne</taxon>
        <taxon>Meloidogyne incognita group</taxon>
    </lineage>
</organism>
<dbReference type="GO" id="GO:0043565">
    <property type="term" value="F:sequence-specific DNA binding"/>
    <property type="evidence" value="ECO:0007669"/>
    <property type="project" value="InterPro"/>
</dbReference>
<evidence type="ECO:0000256" key="6">
    <source>
        <dbReference type="ARBA" id="ARBA00023015"/>
    </source>
</evidence>
<keyword evidence="6" id="KW-0805">Transcription regulation</keyword>
<dbReference type="FunFam" id="3.30.50.10:FF:000030">
    <property type="entry name" value="Nuclear Hormone Receptor family"/>
    <property type="match status" value="1"/>
</dbReference>